<evidence type="ECO:0000313" key="2">
    <source>
        <dbReference type="Proteomes" id="UP000807370"/>
    </source>
</evidence>
<gene>
    <name evidence="1" type="ORF">HZZ13_01780</name>
</gene>
<dbReference type="RefSeq" id="WP_197957940.1">
    <property type="nucleotide sequence ID" value="NZ_JACCHP010000001.1"/>
</dbReference>
<organism evidence="1 2">
    <name type="scientific">Bradyrhizobium agreste</name>
    <dbReference type="NCBI Taxonomy" id="2751811"/>
    <lineage>
        <taxon>Bacteria</taxon>
        <taxon>Pseudomonadati</taxon>
        <taxon>Pseudomonadota</taxon>
        <taxon>Alphaproteobacteria</taxon>
        <taxon>Hyphomicrobiales</taxon>
        <taxon>Nitrobacteraceae</taxon>
        <taxon>Bradyrhizobium</taxon>
    </lineage>
</organism>
<proteinExistence type="predicted"/>
<dbReference type="Proteomes" id="UP000807370">
    <property type="component" value="Unassembled WGS sequence"/>
</dbReference>
<sequence>MTKNQSLRKDNGRTVEIPVKDRETLMDFYGFPAEHWDQLRTTDEINKRFLPGETTIAAMAATPFFLFGYAGVERTALG</sequence>
<keyword evidence="2" id="KW-1185">Reference proteome</keyword>
<reference evidence="1 2" key="1">
    <citation type="submission" date="2020-07" db="EMBL/GenBank/DDBJ databases">
        <title>Bradyrhizobium diversity isolated from nodules of indigenous legumes of Western Australia.</title>
        <authorList>
            <person name="Klepa M.S."/>
        </authorList>
    </citation>
    <scope>NUCLEOTIDE SEQUENCE [LARGE SCALE GENOMIC DNA]</scope>
    <source>
        <strain evidence="1 2">CNPSo 4010</strain>
    </source>
</reference>
<name>A0ABS0PHV7_9BRAD</name>
<accession>A0ABS0PHV7</accession>
<evidence type="ECO:0000313" key="1">
    <source>
        <dbReference type="EMBL" id="MBH5396536.1"/>
    </source>
</evidence>
<dbReference type="EMBL" id="JACCHP010000001">
    <property type="protein sequence ID" value="MBH5396536.1"/>
    <property type="molecule type" value="Genomic_DNA"/>
</dbReference>
<comment type="caution">
    <text evidence="1">The sequence shown here is derived from an EMBL/GenBank/DDBJ whole genome shotgun (WGS) entry which is preliminary data.</text>
</comment>
<protein>
    <submittedName>
        <fullName evidence="1">Uncharacterized protein</fullName>
    </submittedName>
</protein>